<sequence length="106" mass="11640">MAPMPPPDVFSLLCRMVAEVTVKNVNNGNNMPLLLLFRVVLAQRNLALPHMLSDTVALASYMTITYQGLKVVPVTKLLAKAFNVPVGHLDVAQRVTYQKVVLNQPA</sequence>
<accession>A0ACC3BK80</accession>
<dbReference type="Proteomes" id="UP000798662">
    <property type="component" value="Chromosome 1"/>
</dbReference>
<gene>
    <name evidence="1" type="ORF">I4F81_000515</name>
</gene>
<proteinExistence type="predicted"/>
<protein>
    <submittedName>
        <fullName evidence="1">Uncharacterized protein</fullName>
    </submittedName>
</protein>
<reference evidence="1" key="1">
    <citation type="submission" date="2019-11" db="EMBL/GenBank/DDBJ databases">
        <title>Nori genome reveals adaptations in red seaweeds to the harsh intertidal environment.</title>
        <authorList>
            <person name="Wang D."/>
            <person name="Mao Y."/>
        </authorList>
    </citation>
    <scope>NUCLEOTIDE SEQUENCE</scope>
    <source>
        <tissue evidence="1">Gametophyte</tissue>
    </source>
</reference>
<evidence type="ECO:0000313" key="1">
    <source>
        <dbReference type="EMBL" id="KAK1857901.1"/>
    </source>
</evidence>
<organism evidence="1 2">
    <name type="scientific">Pyropia yezoensis</name>
    <name type="common">Susabi-nori</name>
    <name type="synonym">Porphyra yezoensis</name>
    <dbReference type="NCBI Taxonomy" id="2788"/>
    <lineage>
        <taxon>Eukaryota</taxon>
        <taxon>Rhodophyta</taxon>
        <taxon>Bangiophyceae</taxon>
        <taxon>Bangiales</taxon>
        <taxon>Bangiaceae</taxon>
        <taxon>Pyropia</taxon>
    </lineage>
</organism>
<dbReference type="EMBL" id="CM020618">
    <property type="protein sequence ID" value="KAK1857901.1"/>
    <property type="molecule type" value="Genomic_DNA"/>
</dbReference>
<evidence type="ECO:0000313" key="2">
    <source>
        <dbReference type="Proteomes" id="UP000798662"/>
    </source>
</evidence>
<name>A0ACC3BK80_PYRYE</name>
<keyword evidence="2" id="KW-1185">Reference proteome</keyword>
<comment type="caution">
    <text evidence="1">The sequence shown here is derived from an EMBL/GenBank/DDBJ whole genome shotgun (WGS) entry which is preliminary data.</text>
</comment>